<feature type="compositionally biased region" description="Acidic residues" evidence="1">
    <location>
        <begin position="60"/>
        <end position="72"/>
    </location>
</feature>
<dbReference type="Proteomes" id="UP000001593">
    <property type="component" value="Unassembled WGS sequence"/>
</dbReference>
<feature type="region of interest" description="Disordered" evidence="1">
    <location>
        <begin position="52"/>
        <end position="75"/>
    </location>
</feature>
<reference evidence="2 3" key="1">
    <citation type="journal article" date="2007" name="Science">
        <title>Sea anemone genome reveals ancestral eumetazoan gene repertoire and genomic organization.</title>
        <authorList>
            <person name="Putnam N.H."/>
            <person name="Srivastava M."/>
            <person name="Hellsten U."/>
            <person name="Dirks B."/>
            <person name="Chapman J."/>
            <person name="Salamov A."/>
            <person name="Terry A."/>
            <person name="Shapiro H."/>
            <person name="Lindquist E."/>
            <person name="Kapitonov V.V."/>
            <person name="Jurka J."/>
            <person name="Genikhovich G."/>
            <person name="Grigoriev I.V."/>
            <person name="Lucas S.M."/>
            <person name="Steele R.E."/>
            <person name="Finnerty J.R."/>
            <person name="Technau U."/>
            <person name="Martindale M.Q."/>
            <person name="Rokhsar D.S."/>
        </authorList>
    </citation>
    <scope>NUCLEOTIDE SEQUENCE [LARGE SCALE GENOMIC DNA]</scope>
    <source>
        <strain evidence="3">CH2 X CH6</strain>
    </source>
</reference>
<accession>A7TBB8</accession>
<dbReference type="EMBL" id="DS475048">
    <property type="protein sequence ID" value="EDO26689.1"/>
    <property type="molecule type" value="Genomic_DNA"/>
</dbReference>
<dbReference type="InParanoid" id="A7TBB8"/>
<dbReference type="HOGENOM" id="CLU_2078948_0_0_1"/>
<organism evidence="2 3">
    <name type="scientific">Nematostella vectensis</name>
    <name type="common">Starlet sea anemone</name>
    <dbReference type="NCBI Taxonomy" id="45351"/>
    <lineage>
        <taxon>Eukaryota</taxon>
        <taxon>Metazoa</taxon>
        <taxon>Cnidaria</taxon>
        <taxon>Anthozoa</taxon>
        <taxon>Hexacorallia</taxon>
        <taxon>Actiniaria</taxon>
        <taxon>Edwardsiidae</taxon>
        <taxon>Nematostella</taxon>
    </lineage>
</organism>
<dbReference type="AlphaFoldDB" id="A7TBB8"/>
<evidence type="ECO:0000313" key="3">
    <source>
        <dbReference type="Proteomes" id="UP000001593"/>
    </source>
</evidence>
<sequence>MDEEDADLLQVDEEDELDEEFEKIKMAKMKSRKLKVLEEMALAEQTLVEAKAQLKKAEDHEPEPEPEPELTEADLPGLEADVLRLQEEYDEAVVHKHNLANEVKSCSERLKAATDLLH</sequence>
<gene>
    <name evidence="2" type="ORF">NEMVEDRAFT_v1g224813</name>
</gene>
<evidence type="ECO:0000256" key="1">
    <source>
        <dbReference type="SAM" id="MobiDB-lite"/>
    </source>
</evidence>
<proteinExistence type="predicted"/>
<keyword evidence="3" id="KW-1185">Reference proteome</keyword>
<name>A7TBB8_NEMVE</name>
<dbReference type="STRING" id="45351.A7TBB8"/>
<evidence type="ECO:0000313" key="2">
    <source>
        <dbReference type="EMBL" id="EDO26689.1"/>
    </source>
</evidence>
<dbReference type="Gene3D" id="1.20.920.20">
    <property type="match status" value="1"/>
</dbReference>
<protein>
    <submittedName>
        <fullName evidence="2">Uncharacterized protein</fullName>
    </submittedName>
</protein>
<feature type="non-terminal residue" evidence="2">
    <location>
        <position position="1"/>
    </location>
</feature>